<dbReference type="Proteomes" id="UP001151760">
    <property type="component" value="Unassembled WGS sequence"/>
</dbReference>
<reference evidence="1" key="1">
    <citation type="journal article" date="2022" name="Int. J. Mol. Sci.">
        <title>Draft Genome of Tanacetum Coccineum: Genomic Comparison of Closely Related Tanacetum-Family Plants.</title>
        <authorList>
            <person name="Yamashiro T."/>
            <person name="Shiraishi A."/>
            <person name="Nakayama K."/>
            <person name="Satake H."/>
        </authorList>
    </citation>
    <scope>NUCLEOTIDE SEQUENCE</scope>
</reference>
<comment type="caution">
    <text evidence="1">The sequence shown here is derived from an EMBL/GenBank/DDBJ whole genome shotgun (WGS) entry which is preliminary data.</text>
</comment>
<evidence type="ECO:0000313" key="2">
    <source>
        <dbReference type="Proteomes" id="UP001151760"/>
    </source>
</evidence>
<gene>
    <name evidence="1" type="ORF">Tco_0804014</name>
</gene>
<keyword evidence="2" id="KW-1185">Reference proteome</keyword>
<sequence length="135" mass="15147">MDEAHASRCEVVQGIYIDEDNSKEWNSGDDPLRLRWMTYLVVLADAAEGVRDTIGFGYCLASSSGGTKRNHSVCPFEALYGRKYRSLVLWVEIGGSSLIGPELVQETTNKVVVIKEKLQAARDCQKSYAEQWDVR</sequence>
<evidence type="ECO:0000313" key="1">
    <source>
        <dbReference type="EMBL" id="GJS97046.1"/>
    </source>
</evidence>
<protein>
    <submittedName>
        <fullName evidence="1">Uncharacterized protein</fullName>
    </submittedName>
</protein>
<accession>A0ABQ5A5P9</accession>
<organism evidence="1 2">
    <name type="scientific">Tanacetum coccineum</name>
    <dbReference type="NCBI Taxonomy" id="301880"/>
    <lineage>
        <taxon>Eukaryota</taxon>
        <taxon>Viridiplantae</taxon>
        <taxon>Streptophyta</taxon>
        <taxon>Embryophyta</taxon>
        <taxon>Tracheophyta</taxon>
        <taxon>Spermatophyta</taxon>
        <taxon>Magnoliopsida</taxon>
        <taxon>eudicotyledons</taxon>
        <taxon>Gunneridae</taxon>
        <taxon>Pentapetalae</taxon>
        <taxon>asterids</taxon>
        <taxon>campanulids</taxon>
        <taxon>Asterales</taxon>
        <taxon>Asteraceae</taxon>
        <taxon>Asteroideae</taxon>
        <taxon>Anthemideae</taxon>
        <taxon>Anthemidinae</taxon>
        <taxon>Tanacetum</taxon>
    </lineage>
</organism>
<dbReference type="EMBL" id="BQNB010011932">
    <property type="protein sequence ID" value="GJS97046.1"/>
    <property type="molecule type" value="Genomic_DNA"/>
</dbReference>
<name>A0ABQ5A5P9_9ASTR</name>
<reference evidence="1" key="2">
    <citation type="submission" date="2022-01" db="EMBL/GenBank/DDBJ databases">
        <authorList>
            <person name="Yamashiro T."/>
            <person name="Shiraishi A."/>
            <person name="Satake H."/>
            <person name="Nakayama K."/>
        </authorList>
    </citation>
    <scope>NUCLEOTIDE SEQUENCE</scope>
</reference>
<proteinExistence type="predicted"/>